<dbReference type="Gene3D" id="3.30.420.110">
    <property type="entry name" value="MutS, connector domain"/>
    <property type="match status" value="1"/>
</dbReference>
<dbReference type="STRING" id="37360.A0A0G4J8P1"/>
<keyword evidence="9" id="KW-0496">Mitochondrion</keyword>
<dbReference type="SMART" id="SM00533">
    <property type="entry name" value="MUTSd"/>
    <property type="match status" value="1"/>
</dbReference>
<evidence type="ECO:0000313" key="9">
    <source>
        <dbReference type="EMBL" id="SPQ94388.1"/>
    </source>
</evidence>
<dbReference type="SMART" id="SM00534">
    <property type="entry name" value="MUTSac"/>
    <property type="match status" value="1"/>
</dbReference>
<dbReference type="InterPro" id="IPR000432">
    <property type="entry name" value="DNA_mismatch_repair_MutS_C"/>
</dbReference>
<gene>
    <name evidence="8" type="ORF">PBRA_009486</name>
    <name evidence="9" type="ORF">PLBR_LOCUS1603</name>
</gene>
<dbReference type="SUPFAM" id="SSF52540">
    <property type="entry name" value="P-loop containing nucleoside triphosphate hydrolases"/>
    <property type="match status" value="1"/>
</dbReference>
<geneLocation type="mitochondrion" evidence="9"/>
<dbReference type="AlphaFoldDB" id="A0A0G4J8P1"/>
<evidence type="ECO:0000313" key="10">
    <source>
        <dbReference type="Proteomes" id="UP000039324"/>
    </source>
</evidence>
<dbReference type="FunFam" id="3.40.50.300:FF:000870">
    <property type="entry name" value="MutS protein homolog 4"/>
    <property type="match status" value="1"/>
</dbReference>
<dbReference type="GO" id="GO:0005524">
    <property type="term" value="F:ATP binding"/>
    <property type="evidence" value="ECO:0007669"/>
    <property type="project" value="UniProtKB-KW"/>
</dbReference>
<evidence type="ECO:0000256" key="5">
    <source>
        <dbReference type="ARBA" id="ARBA00023254"/>
    </source>
</evidence>
<evidence type="ECO:0000313" key="8">
    <source>
        <dbReference type="EMBL" id="CEP03601.1"/>
    </source>
</evidence>
<proteinExistence type="inferred from homology"/>
<dbReference type="InterPro" id="IPR045076">
    <property type="entry name" value="MutS"/>
</dbReference>
<dbReference type="Gene3D" id="1.10.1420.10">
    <property type="match status" value="2"/>
</dbReference>
<dbReference type="GO" id="GO:0007131">
    <property type="term" value="P:reciprocal meiotic recombination"/>
    <property type="evidence" value="ECO:0007669"/>
    <property type="project" value="TreeGrafter"/>
</dbReference>
<dbReference type="InterPro" id="IPR007860">
    <property type="entry name" value="DNA_mmatch_repair_MutS_con_dom"/>
</dbReference>
<protein>
    <recommendedName>
        <fullName evidence="7">DNA mismatch repair proteins mutS family domain-containing protein</fullName>
    </recommendedName>
</protein>
<organism evidence="8 10">
    <name type="scientific">Plasmodiophora brassicae</name>
    <name type="common">Clubroot disease agent</name>
    <dbReference type="NCBI Taxonomy" id="37360"/>
    <lineage>
        <taxon>Eukaryota</taxon>
        <taxon>Sar</taxon>
        <taxon>Rhizaria</taxon>
        <taxon>Endomyxa</taxon>
        <taxon>Phytomyxea</taxon>
        <taxon>Plasmodiophorida</taxon>
        <taxon>Plasmodiophoridae</taxon>
        <taxon>Plasmodiophora</taxon>
    </lineage>
</organism>
<dbReference type="GO" id="GO:0006298">
    <property type="term" value="P:mismatch repair"/>
    <property type="evidence" value="ECO:0007669"/>
    <property type="project" value="InterPro"/>
</dbReference>
<dbReference type="GO" id="GO:0030983">
    <property type="term" value="F:mismatched DNA binding"/>
    <property type="evidence" value="ECO:0007669"/>
    <property type="project" value="InterPro"/>
</dbReference>
<keyword evidence="5" id="KW-0469">Meiosis</keyword>
<sequence>MTGSDVLSTPQTATPAGTYQVLLKETPTTPGIRVASPAASLPPRMPLRTPIVPKTPNATGLLTKRPRSTPQSTFPRKASTPVIKSKVYTSATPAPPKSAFAVALIESRNKRQVGVAALNLRSPELDLYLFADNHTYQDTLRLLQLYNPTEILVSDTAVGSSLYQILISELDTSKVVAYQRKNFNEDQGQLLLEQKATKESLSQLPFDYSLFLCLAASNCVLKWAAFQQTETFAPNSIKVKLKTLEGHVALSISTIKSLELIVNAVDPKDHKGSLLSTLNHCKTPLGERMLLANLIQPLNHIPTINARLEAVQELLEKEDAFFQLLSLLPQVACLDLVSNGVAIVPHEPTERTAFQCILNMLQLKNILKAIPDISAVISVCKSDVLTSVVGTLVNAKGAELLSRIDDVIAPDVCVSSKASSHVLQTKLAFAVKPEINGLLDVGRATYCEVIEAIHEEIQKYMTDMDLPNLKKHFNATRGFYLSLPAANATNLHTQFIQVCRQGRRVTFSTADLISLDDRRKEALGDVLILTEHCLQELSASVRRDLHWLLNVTESIALLDMIVSFANLVTQSDSYVRPALTVDGPIAISKGRHPVKELERSRAFQTNDTYLNETCRIQIVTGPNGSGKSTYLRQVGLIVIMAHIGSYVPAAYSSIPCIDQIFTRMSIGDDLEGNASGFLVEAREAAYIARNATKSSLVLIDEFGRSTSTVDGVGLAWAVVEELIAKQSYCLFATHFHELCDLPHLYPMVKNCHLTVGHLNDRISFRYALADGACEEVDNQYGIYIAEIAMFPAEIIQAARALSAQLRRRFNFVTVETPDTALFYDTIQRLISLRHCSLPPGATASYLRQIRSDLNAIAGGNSNTGTDRRPTN</sequence>
<dbReference type="PANTHER" id="PTHR11361:SF21">
    <property type="entry name" value="MUTS PROTEIN HOMOLOG 4"/>
    <property type="match status" value="1"/>
</dbReference>
<evidence type="ECO:0000256" key="3">
    <source>
        <dbReference type="ARBA" id="ARBA00022840"/>
    </source>
</evidence>
<dbReference type="InterPro" id="IPR036678">
    <property type="entry name" value="MutS_con_dom_sf"/>
</dbReference>
<dbReference type="OMA" id="KMTMLYK"/>
<keyword evidence="10" id="KW-1185">Reference proteome</keyword>
<dbReference type="PANTHER" id="PTHR11361">
    <property type="entry name" value="DNA MISMATCH REPAIR PROTEIN MUTS FAMILY MEMBER"/>
    <property type="match status" value="1"/>
</dbReference>
<dbReference type="GO" id="GO:0140664">
    <property type="term" value="F:ATP-dependent DNA damage sensor activity"/>
    <property type="evidence" value="ECO:0007669"/>
    <property type="project" value="InterPro"/>
</dbReference>
<dbReference type="InterPro" id="IPR011184">
    <property type="entry name" value="DNA_mismatch_repair_Msh2"/>
</dbReference>
<dbReference type="InterPro" id="IPR027417">
    <property type="entry name" value="P-loop_NTPase"/>
</dbReference>
<dbReference type="InterPro" id="IPR007696">
    <property type="entry name" value="DNA_mismatch_repair_MutS_core"/>
</dbReference>
<dbReference type="Pfam" id="PF05190">
    <property type="entry name" value="MutS_IV"/>
    <property type="match status" value="1"/>
</dbReference>
<dbReference type="EMBL" id="CDSF01000152">
    <property type="protein sequence ID" value="CEP03601.1"/>
    <property type="molecule type" value="Genomic_DNA"/>
</dbReference>
<keyword evidence="3" id="KW-0067">ATP-binding</keyword>
<dbReference type="Pfam" id="PF05188">
    <property type="entry name" value="MutS_II"/>
    <property type="match status" value="1"/>
</dbReference>
<dbReference type="InterPro" id="IPR036187">
    <property type="entry name" value="DNA_mismatch_repair_MutS_sf"/>
</dbReference>
<reference evidence="8 10" key="1">
    <citation type="submission" date="2015-02" db="EMBL/GenBank/DDBJ databases">
        <authorList>
            <person name="Chooi Y.-H."/>
        </authorList>
    </citation>
    <scope>NUCLEOTIDE SEQUENCE [LARGE SCALE GENOMIC DNA]</scope>
    <source>
        <strain evidence="8">E3</strain>
    </source>
</reference>
<dbReference type="OrthoDB" id="276261at2759"/>
<dbReference type="Pfam" id="PF00488">
    <property type="entry name" value="MutS_V"/>
    <property type="match status" value="1"/>
</dbReference>
<evidence type="ECO:0000256" key="2">
    <source>
        <dbReference type="ARBA" id="ARBA00022741"/>
    </source>
</evidence>
<feature type="region of interest" description="Disordered" evidence="6">
    <location>
        <begin position="28"/>
        <end position="79"/>
    </location>
</feature>
<dbReference type="PROSITE" id="PS00486">
    <property type="entry name" value="DNA_MISMATCH_REPAIR_2"/>
    <property type="match status" value="1"/>
</dbReference>
<dbReference type="Pfam" id="PF05192">
    <property type="entry name" value="MutS_III"/>
    <property type="match status" value="1"/>
</dbReference>
<dbReference type="Gene3D" id="3.40.50.300">
    <property type="entry name" value="P-loop containing nucleotide triphosphate hydrolases"/>
    <property type="match status" value="1"/>
</dbReference>
<evidence type="ECO:0000256" key="4">
    <source>
        <dbReference type="ARBA" id="ARBA00023125"/>
    </source>
</evidence>
<dbReference type="GO" id="GO:0005634">
    <property type="term" value="C:nucleus"/>
    <property type="evidence" value="ECO:0007669"/>
    <property type="project" value="TreeGrafter"/>
</dbReference>
<evidence type="ECO:0000256" key="1">
    <source>
        <dbReference type="ARBA" id="ARBA00006271"/>
    </source>
</evidence>
<dbReference type="Proteomes" id="UP000039324">
    <property type="component" value="Unassembled WGS sequence"/>
</dbReference>
<dbReference type="PIRSF" id="PIRSF005813">
    <property type="entry name" value="MSH2"/>
    <property type="match status" value="1"/>
</dbReference>
<name>A0A0G4J8P1_PLABS</name>
<keyword evidence="4" id="KW-0238">DNA-binding</keyword>
<dbReference type="InterPro" id="IPR007861">
    <property type="entry name" value="DNA_mismatch_repair_MutS_clamp"/>
</dbReference>
<feature type="domain" description="DNA mismatch repair proteins mutS family" evidence="7">
    <location>
        <begin position="695"/>
        <end position="711"/>
    </location>
</feature>
<accession>A0A0G4J8P1</accession>
<reference evidence="9 11" key="2">
    <citation type="submission" date="2018-03" db="EMBL/GenBank/DDBJ databases">
        <authorList>
            <person name="Fogelqvist J."/>
        </authorList>
    </citation>
    <scope>NUCLEOTIDE SEQUENCE [LARGE SCALE GENOMIC DNA]</scope>
</reference>
<evidence type="ECO:0000259" key="7">
    <source>
        <dbReference type="PROSITE" id="PS00486"/>
    </source>
</evidence>
<dbReference type="SUPFAM" id="SSF48334">
    <property type="entry name" value="DNA repair protein MutS, domain III"/>
    <property type="match status" value="1"/>
</dbReference>
<dbReference type="Proteomes" id="UP000290189">
    <property type="component" value="Unassembled WGS sequence"/>
</dbReference>
<evidence type="ECO:0000256" key="6">
    <source>
        <dbReference type="SAM" id="MobiDB-lite"/>
    </source>
</evidence>
<keyword evidence="2" id="KW-0547">Nucleotide-binding</keyword>
<evidence type="ECO:0000313" key="11">
    <source>
        <dbReference type="Proteomes" id="UP000290189"/>
    </source>
</evidence>
<dbReference type="EMBL" id="OVEO01000002">
    <property type="protein sequence ID" value="SPQ94388.1"/>
    <property type="molecule type" value="Genomic_DNA"/>
</dbReference>
<comment type="similarity">
    <text evidence="1">Belongs to the DNA mismatch repair MutS family.</text>
</comment>